<reference evidence="3" key="2">
    <citation type="submission" date="2018-05" db="EMBL/GenBank/DDBJ databases">
        <authorList>
            <person name="Lanie J.A."/>
            <person name="Ng W.-L."/>
            <person name="Kazmierczak K.M."/>
            <person name="Andrzejewski T.M."/>
            <person name="Davidsen T.M."/>
            <person name="Wayne K.J."/>
            <person name="Tettelin H."/>
            <person name="Glass J.I."/>
            <person name="Rusch D."/>
            <person name="Podicherti R."/>
            <person name="Tsui H.-C.T."/>
            <person name="Winkler M.E."/>
        </authorList>
    </citation>
    <scope>NUCLEOTIDE SEQUENCE [LARGE SCALE GENOMIC DNA]</scope>
    <source>
        <strain evidence="3">ZY111</strain>
    </source>
</reference>
<dbReference type="InterPro" id="IPR033134">
    <property type="entry name" value="Asp/Glu_racemase_AS_2"/>
</dbReference>
<evidence type="ECO:0000256" key="2">
    <source>
        <dbReference type="ARBA" id="ARBA00023235"/>
    </source>
</evidence>
<comment type="caution">
    <text evidence="3">The sequence shown here is derived from an EMBL/GenBank/DDBJ whole genome shotgun (WGS) entry which is preliminary data.</text>
</comment>
<dbReference type="InterPro" id="IPR001920">
    <property type="entry name" value="Asp/Glu_race"/>
</dbReference>
<accession>A0A2U2X3U7</accession>
<dbReference type="Proteomes" id="UP000245375">
    <property type="component" value="Unassembled WGS sequence"/>
</dbReference>
<dbReference type="AlphaFoldDB" id="A0A2U2X3U7"/>
<dbReference type="PROSITE" id="PS00924">
    <property type="entry name" value="ASP_GLU_RACEMASE_2"/>
    <property type="match status" value="1"/>
</dbReference>
<dbReference type="NCBIfam" id="TIGR00035">
    <property type="entry name" value="asp_race"/>
    <property type="match status" value="1"/>
</dbReference>
<dbReference type="RefSeq" id="WP_109352822.1">
    <property type="nucleotide sequence ID" value="NZ_QFRI01000002.1"/>
</dbReference>
<proteinExistence type="inferred from homology"/>
<protein>
    <submittedName>
        <fullName evidence="3">Aspartate racemase</fullName>
    </submittedName>
</protein>
<organism evidence="3 4">
    <name type="scientific">Algibacter marinivivus</name>
    <dbReference type="NCBI Taxonomy" id="2100723"/>
    <lineage>
        <taxon>Bacteria</taxon>
        <taxon>Pseudomonadati</taxon>
        <taxon>Bacteroidota</taxon>
        <taxon>Flavobacteriia</taxon>
        <taxon>Flavobacteriales</taxon>
        <taxon>Flavobacteriaceae</taxon>
        <taxon>Algibacter</taxon>
    </lineage>
</organism>
<dbReference type="PANTHER" id="PTHR21198">
    <property type="entry name" value="GLUTAMATE RACEMASE"/>
    <property type="match status" value="1"/>
</dbReference>
<reference evidence="3" key="1">
    <citation type="submission" date="2018-05" db="EMBL/GenBank/DDBJ databases">
        <title>Algibacter marinivivus sp. nov., isolated from sample around a algae.</title>
        <authorList>
            <person name="Zhong X."/>
        </authorList>
    </citation>
    <scope>NUCLEOTIDE SEQUENCE [LARGE SCALE GENOMIC DNA]</scope>
    <source>
        <strain evidence="3">ZY111</strain>
    </source>
</reference>
<evidence type="ECO:0000313" key="4">
    <source>
        <dbReference type="Proteomes" id="UP000245375"/>
    </source>
</evidence>
<comment type="similarity">
    <text evidence="1">Belongs to the aspartate/glutamate racemases family.</text>
</comment>
<dbReference type="EMBL" id="QFRI01000002">
    <property type="protein sequence ID" value="PWH82455.1"/>
    <property type="molecule type" value="Genomic_DNA"/>
</dbReference>
<gene>
    <name evidence="3" type="ORF">DIS18_09375</name>
</gene>
<dbReference type="Pfam" id="PF01177">
    <property type="entry name" value="Asp_Glu_race"/>
    <property type="match status" value="1"/>
</dbReference>
<dbReference type="InterPro" id="IPR004380">
    <property type="entry name" value="Asp_race"/>
</dbReference>
<sequence>METIGLIGGITPQSTIMYYEVLNKLAAEHFGENHSCKVIINSVNFAEISKYQKENRWDKLDEIMADAGKSLELAGAKCILICANTMHLTIDAIRAVVKIPVIHIAEATAEKIIEKKLNTVALLGTKYTMEKDFYIKVLTSFGIKTIVPGLEDRNEVHRIIYDELSKGLLKDASKQVYLQIIDKLIEDGAEGIILGCTEIPLLINQPDVSAPVFDTTTIHATKSFMDVLKT</sequence>
<dbReference type="OrthoDB" id="9803739at2"/>
<dbReference type="GO" id="GO:0047661">
    <property type="term" value="F:amino-acid racemase activity"/>
    <property type="evidence" value="ECO:0007669"/>
    <property type="project" value="InterPro"/>
</dbReference>
<dbReference type="InterPro" id="IPR015942">
    <property type="entry name" value="Asp/Glu/hydantoin_racemase"/>
</dbReference>
<keyword evidence="4" id="KW-1185">Reference proteome</keyword>
<evidence type="ECO:0000256" key="1">
    <source>
        <dbReference type="ARBA" id="ARBA00007847"/>
    </source>
</evidence>
<dbReference type="Gene3D" id="3.40.50.1860">
    <property type="match status" value="2"/>
</dbReference>
<keyword evidence="2" id="KW-0413">Isomerase</keyword>
<evidence type="ECO:0000313" key="3">
    <source>
        <dbReference type="EMBL" id="PWH82455.1"/>
    </source>
</evidence>
<name>A0A2U2X3U7_9FLAO</name>
<dbReference type="SUPFAM" id="SSF53681">
    <property type="entry name" value="Aspartate/glutamate racemase"/>
    <property type="match status" value="2"/>
</dbReference>
<dbReference type="PANTHER" id="PTHR21198:SF7">
    <property type="entry name" value="ASPARTATE-GLUTAMATE RACEMASE FAMILY"/>
    <property type="match status" value="1"/>
</dbReference>